<evidence type="ECO:0000313" key="3">
    <source>
        <dbReference type="Proteomes" id="UP000703038"/>
    </source>
</evidence>
<keyword evidence="1" id="KW-0812">Transmembrane</keyword>
<comment type="caution">
    <text evidence="2">The sequence shown here is derived from an EMBL/GenBank/DDBJ whole genome shotgun (WGS) entry which is preliminary data.</text>
</comment>
<proteinExistence type="predicted"/>
<dbReference type="Proteomes" id="UP000703038">
    <property type="component" value="Unassembled WGS sequence"/>
</dbReference>
<sequence length="106" mass="11477">MLLAESGLSECATDARCSADLDRELLEWLLSMAAFGAFCLLWIGIGVVTTSVATVDDLSRRRFVVAVAAAWLVPILGAVVLYRMKKFDRDRIRGLTAAGTRSGDGR</sequence>
<keyword evidence="1" id="KW-0472">Membrane</keyword>
<evidence type="ECO:0008006" key="4">
    <source>
        <dbReference type="Google" id="ProtNLM"/>
    </source>
</evidence>
<feature type="transmembrane region" description="Helical" evidence="1">
    <location>
        <begin position="25"/>
        <end position="43"/>
    </location>
</feature>
<dbReference type="EMBL" id="JAFBBK010000001">
    <property type="protein sequence ID" value="MBM7415544.1"/>
    <property type="molecule type" value="Genomic_DNA"/>
</dbReference>
<organism evidence="2 3">
    <name type="scientific">Rhodococcoides corynebacterioides</name>
    <dbReference type="NCBI Taxonomy" id="53972"/>
    <lineage>
        <taxon>Bacteria</taxon>
        <taxon>Bacillati</taxon>
        <taxon>Actinomycetota</taxon>
        <taxon>Actinomycetes</taxon>
        <taxon>Mycobacteriales</taxon>
        <taxon>Nocardiaceae</taxon>
        <taxon>Rhodococcoides</taxon>
    </lineage>
</organism>
<evidence type="ECO:0000313" key="2">
    <source>
        <dbReference type="EMBL" id="MBM7415544.1"/>
    </source>
</evidence>
<protein>
    <recommendedName>
        <fullName evidence="4">Cardiolipin synthase N-terminal domain-containing protein</fullName>
    </recommendedName>
</protein>
<keyword evidence="1" id="KW-1133">Transmembrane helix</keyword>
<accession>A0ABS2KUC2</accession>
<name>A0ABS2KUC2_9NOCA</name>
<feature type="transmembrane region" description="Helical" evidence="1">
    <location>
        <begin position="63"/>
        <end position="82"/>
    </location>
</feature>
<evidence type="ECO:0000256" key="1">
    <source>
        <dbReference type="SAM" id="Phobius"/>
    </source>
</evidence>
<gene>
    <name evidence="2" type="ORF">JOE42_002277</name>
</gene>
<keyword evidence="3" id="KW-1185">Reference proteome</keyword>
<dbReference type="RefSeq" id="WP_204868578.1">
    <property type="nucleotide sequence ID" value="NZ_JAFBBK010000001.1"/>
</dbReference>
<reference evidence="2 3" key="1">
    <citation type="submission" date="2021-01" db="EMBL/GenBank/DDBJ databases">
        <title>Genomics of switchgrass bacterial isolates.</title>
        <authorList>
            <person name="Shade A."/>
        </authorList>
    </citation>
    <scope>NUCLEOTIDE SEQUENCE [LARGE SCALE GENOMIC DNA]</scope>
    <source>
        <strain evidence="2 3">PvP111</strain>
    </source>
</reference>